<accession>A0A198ACQ9</accession>
<evidence type="ECO:0000313" key="1">
    <source>
        <dbReference type="EMBL" id="OAS19284.1"/>
    </source>
</evidence>
<comment type="caution">
    <text evidence="1">The sequence shown here is derived from an EMBL/GenBank/DDBJ whole genome shotgun (WGS) entry which is preliminary data.</text>
</comment>
<evidence type="ECO:0000313" key="2">
    <source>
        <dbReference type="Proteomes" id="UP000078454"/>
    </source>
</evidence>
<reference evidence="1 2" key="1">
    <citation type="submission" date="2016-05" db="EMBL/GenBank/DDBJ databases">
        <title>Paenibacillus sp. 1ZS3-15 nov., isolated from the rhizosphere soil.</title>
        <authorList>
            <person name="Zhang X.X."/>
            <person name="Zhang J."/>
        </authorList>
    </citation>
    <scope>NUCLEOTIDE SEQUENCE [LARGE SCALE GENOMIC DNA]</scope>
    <source>
        <strain evidence="1 2">1ZS3-15</strain>
    </source>
</reference>
<dbReference type="OrthoDB" id="2664009at2"/>
<dbReference type="EMBL" id="LYPB01000058">
    <property type="protein sequence ID" value="OAS19284.1"/>
    <property type="molecule type" value="Genomic_DNA"/>
</dbReference>
<dbReference type="Proteomes" id="UP000078454">
    <property type="component" value="Unassembled WGS sequence"/>
</dbReference>
<name>A0A198ACQ9_9BACL</name>
<sequence>MSIITMQQTEIHEIEKLFRILQNHRVHCSLELKVEEESDPLLSIVRASVSVDYFQGIDENFLLVELNNGTDFSFSESKSTFHKYVSDCQFDICISSDKFSAFFSSGELSEQAVLEARD</sequence>
<gene>
    <name evidence="1" type="ORF">A8708_26605</name>
</gene>
<protein>
    <submittedName>
        <fullName evidence="1">Uncharacterized protein</fullName>
    </submittedName>
</protein>
<proteinExistence type="predicted"/>
<organism evidence="1 2">
    <name type="scientific">Paenibacillus oryzisoli</name>
    <dbReference type="NCBI Taxonomy" id="1850517"/>
    <lineage>
        <taxon>Bacteria</taxon>
        <taxon>Bacillati</taxon>
        <taxon>Bacillota</taxon>
        <taxon>Bacilli</taxon>
        <taxon>Bacillales</taxon>
        <taxon>Paenibacillaceae</taxon>
        <taxon>Paenibacillus</taxon>
    </lineage>
</organism>
<dbReference type="AlphaFoldDB" id="A0A198ACQ9"/>
<keyword evidence="2" id="KW-1185">Reference proteome</keyword>
<dbReference type="STRING" id="1850517.A8708_26605"/>